<evidence type="ECO:0000313" key="4">
    <source>
        <dbReference type="Proteomes" id="UP001500191"/>
    </source>
</evidence>
<feature type="chain" id="PRO_5046885466" evidence="2">
    <location>
        <begin position="28"/>
        <end position="394"/>
    </location>
</feature>
<keyword evidence="4" id="KW-1185">Reference proteome</keyword>
<evidence type="ECO:0000256" key="2">
    <source>
        <dbReference type="SAM" id="SignalP"/>
    </source>
</evidence>
<organism evidence="3 4">
    <name type="scientific">Deinococcus depolymerans</name>
    <dbReference type="NCBI Taxonomy" id="392408"/>
    <lineage>
        <taxon>Bacteria</taxon>
        <taxon>Thermotogati</taxon>
        <taxon>Deinococcota</taxon>
        <taxon>Deinococci</taxon>
        <taxon>Deinococcales</taxon>
        <taxon>Deinococcaceae</taxon>
        <taxon>Deinococcus</taxon>
    </lineage>
</organism>
<feature type="compositionally biased region" description="Gly residues" evidence="1">
    <location>
        <begin position="167"/>
        <end position="177"/>
    </location>
</feature>
<protein>
    <submittedName>
        <fullName evidence="3">DUF3500 domain-containing protein</fullName>
    </submittedName>
</protein>
<dbReference type="PANTHER" id="PTHR37489">
    <property type="entry name" value="DUF3500 DOMAIN-CONTAINING PROTEIN"/>
    <property type="match status" value="1"/>
</dbReference>
<feature type="region of interest" description="Disordered" evidence="1">
    <location>
        <begin position="140"/>
        <end position="177"/>
    </location>
</feature>
<evidence type="ECO:0000256" key="1">
    <source>
        <dbReference type="SAM" id="MobiDB-lite"/>
    </source>
</evidence>
<keyword evidence="2" id="KW-0732">Signal</keyword>
<evidence type="ECO:0000313" key="3">
    <source>
        <dbReference type="EMBL" id="GAA0519279.1"/>
    </source>
</evidence>
<feature type="compositionally biased region" description="Low complexity" evidence="1">
    <location>
        <begin position="151"/>
        <end position="165"/>
    </location>
</feature>
<dbReference type="Proteomes" id="UP001500191">
    <property type="component" value="Unassembled WGS sequence"/>
</dbReference>
<dbReference type="PANTHER" id="PTHR37489:SF1">
    <property type="entry name" value="DUF3500 DOMAIN-CONTAINING PROTEIN"/>
    <property type="match status" value="1"/>
</dbReference>
<feature type="signal peptide" evidence="2">
    <location>
        <begin position="1"/>
        <end position="27"/>
    </location>
</feature>
<gene>
    <name evidence="3" type="ORF">GCM10008937_28590</name>
</gene>
<comment type="caution">
    <text evidence="3">The sequence shown here is derived from an EMBL/GenBank/DDBJ whole genome shotgun (WGS) entry which is preliminary data.</text>
</comment>
<dbReference type="InterPro" id="IPR021889">
    <property type="entry name" value="DUF3500"/>
</dbReference>
<accession>A0ABN1CJ43</accession>
<sequence>MKRRTWISLTAALSAATLSFSLMHASAGSAGAPTATASSTTPVASSDAQTQKIVSAANAFLGALNATQRQSVLFAFTDSAQRQRWSNLPTGLFQRAGLRWGDLNAAQRAALTTLLGAVLSPDGLKMVQQQMAADDILKAESASGTQGGAGQAPTTPTGQGQRPAGGTPPGGQAGGPGGSLIFGSDEYYVSFLGTPSTSGTWTLQFGGHHLAINATVAGKNVTLSPSLTGGQPIRSTSGGKTTTVIDKVPQEIRDAGALLGSLSAAQKAKAIISGQSIDLVLGPGQDGRTLQPEGLSASAMTAAQQAALLKLIQDRLGILNADDLNAKMTEIRRNLAQTTFAWYGPTNGSAAYYRVTAPTAIIEFSPQSMGGDATNHLHNMYRDPSNDYGAAWTK</sequence>
<reference evidence="3 4" key="1">
    <citation type="journal article" date="2019" name="Int. J. Syst. Evol. Microbiol.">
        <title>The Global Catalogue of Microorganisms (GCM) 10K type strain sequencing project: providing services to taxonomists for standard genome sequencing and annotation.</title>
        <authorList>
            <consortium name="The Broad Institute Genomics Platform"/>
            <consortium name="The Broad Institute Genome Sequencing Center for Infectious Disease"/>
            <person name="Wu L."/>
            <person name="Ma J."/>
        </authorList>
    </citation>
    <scope>NUCLEOTIDE SEQUENCE [LARGE SCALE GENOMIC DNA]</scope>
    <source>
        <strain evidence="3 4">JCM 14368</strain>
    </source>
</reference>
<dbReference type="EMBL" id="BAAADB010000029">
    <property type="protein sequence ID" value="GAA0519279.1"/>
    <property type="molecule type" value="Genomic_DNA"/>
</dbReference>
<proteinExistence type="predicted"/>
<name>A0ABN1CJ43_9DEIO</name>
<dbReference type="Pfam" id="PF12006">
    <property type="entry name" value="DUF3500"/>
    <property type="match status" value="1"/>
</dbReference>
<dbReference type="RefSeq" id="WP_343760172.1">
    <property type="nucleotide sequence ID" value="NZ_BAAADB010000029.1"/>
</dbReference>